<dbReference type="InterPro" id="IPR038772">
    <property type="entry name" value="Sph/SMPD2-like"/>
</dbReference>
<evidence type="ECO:0000313" key="6">
    <source>
        <dbReference type="Proteomes" id="UP000601108"/>
    </source>
</evidence>
<dbReference type="GO" id="GO:0004767">
    <property type="term" value="F:sphingomyelin phosphodiesterase activity"/>
    <property type="evidence" value="ECO:0007669"/>
    <property type="project" value="InterPro"/>
</dbReference>
<dbReference type="Gene3D" id="3.60.10.10">
    <property type="entry name" value="Endonuclease/exonuclease/phosphatase"/>
    <property type="match status" value="1"/>
</dbReference>
<dbReference type="RefSeq" id="WP_051316896.1">
    <property type="nucleotide sequence ID" value="NZ_BMWS01000020.1"/>
</dbReference>
<keyword evidence="6" id="KW-1185">Reference proteome</keyword>
<dbReference type="PANTHER" id="PTHR16320">
    <property type="entry name" value="SPHINGOMYELINASE FAMILY MEMBER"/>
    <property type="match status" value="1"/>
</dbReference>
<protein>
    <recommendedName>
        <fullName evidence="4">Endonuclease/exonuclease/phosphatase domain-containing protein</fullName>
    </recommendedName>
</protein>
<dbReference type="CDD" id="cd09078">
    <property type="entry name" value="nSMase"/>
    <property type="match status" value="1"/>
</dbReference>
<feature type="coiled-coil region" evidence="3">
    <location>
        <begin position="19"/>
        <end position="46"/>
    </location>
</feature>
<dbReference type="Proteomes" id="UP000601108">
    <property type="component" value="Unassembled WGS sequence"/>
</dbReference>
<dbReference type="GO" id="GO:0005576">
    <property type="term" value="C:extracellular region"/>
    <property type="evidence" value="ECO:0007669"/>
    <property type="project" value="InterPro"/>
</dbReference>
<name>A0A918JXY2_9FLAO</name>
<evidence type="ECO:0000256" key="3">
    <source>
        <dbReference type="SAM" id="Coils"/>
    </source>
</evidence>
<dbReference type="PANTHER" id="PTHR16320:SF23">
    <property type="entry name" value="SPHINGOMYELINASE C 1"/>
    <property type="match status" value="1"/>
</dbReference>
<evidence type="ECO:0000313" key="5">
    <source>
        <dbReference type="EMBL" id="GGX25607.1"/>
    </source>
</evidence>
<keyword evidence="1" id="KW-0732">Signal</keyword>
<keyword evidence="3" id="KW-0175">Coiled coil</keyword>
<dbReference type="Pfam" id="PF03372">
    <property type="entry name" value="Exo_endo_phos"/>
    <property type="match status" value="1"/>
</dbReference>
<evidence type="ECO:0000259" key="4">
    <source>
        <dbReference type="Pfam" id="PF03372"/>
    </source>
</evidence>
<dbReference type="PROSITE" id="PS51257">
    <property type="entry name" value="PROKAR_LIPOPROTEIN"/>
    <property type="match status" value="1"/>
</dbReference>
<sequence length="334" mass="38493">MKNLQYYVAIFTLLLFFSCSEDDNNIKDYENQIKSQKNKNRNTESLTILSYNIFHLPGIALIKQYKEEERSKKQLQVLTKMAPSLDVIVFQEGFNHHVETHLFNKLKNIYPYNTVLVGQYCSANSNWDSISGNCSNSMFVVNGGVRIFSKHPIDSKKQYVFNNSGFGTADYYSNKGAAYVEVTKNGKKYHIVGTHLQADQENYNGSTVRINQLKEIKNWVDSMDIPVSEPLIYAGDMNIEYTDTPSYTSMKSILNSKIYYSFNPSTDIGTYSNTNTLVNKEYPDYNNTLDYILISKDHKKPIYIPQMEVLQFVRDKEDLSDHNAIKATYRFNPS</sequence>
<evidence type="ECO:0000256" key="2">
    <source>
        <dbReference type="ARBA" id="ARBA00022801"/>
    </source>
</evidence>
<accession>A0A918JXY2</accession>
<reference evidence="5 6" key="1">
    <citation type="journal article" date="2014" name="Int. J. Syst. Evol. Microbiol.">
        <title>Complete genome sequence of Corynebacterium casei LMG S-19264T (=DSM 44701T), isolated from a smear-ripened cheese.</title>
        <authorList>
            <consortium name="US DOE Joint Genome Institute (JGI-PGF)"/>
            <person name="Walter F."/>
            <person name="Albersmeier A."/>
            <person name="Kalinowski J."/>
            <person name="Ruckert C."/>
        </authorList>
    </citation>
    <scope>NUCLEOTIDE SEQUENCE [LARGE SCALE GENOMIC DNA]</scope>
    <source>
        <strain evidence="5 6">KCTC 12285</strain>
    </source>
</reference>
<dbReference type="AlphaFoldDB" id="A0A918JXY2"/>
<dbReference type="InterPro" id="IPR005135">
    <property type="entry name" value="Endo/exonuclease/phosphatase"/>
</dbReference>
<dbReference type="InterPro" id="IPR017766">
    <property type="entry name" value="Sphingomyelinase/PLipase_C"/>
</dbReference>
<dbReference type="InterPro" id="IPR036691">
    <property type="entry name" value="Endo/exonu/phosph_ase_sf"/>
</dbReference>
<keyword evidence="2" id="KW-0378">Hydrolase</keyword>
<feature type="domain" description="Endonuclease/exonuclease/phosphatase" evidence="4">
    <location>
        <begin position="49"/>
        <end position="322"/>
    </location>
</feature>
<evidence type="ECO:0000256" key="1">
    <source>
        <dbReference type="ARBA" id="ARBA00022729"/>
    </source>
</evidence>
<proteinExistence type="predicted"/>
<dbReference type="SUPFAM" id="SSF56219">
    <property type="entry name" value="DNase I-like"/>
    <property type="match status" value="1"/>
</dbReference>
<organism evidence="5 6">
    <name type="scientific">Aquimarina muelleri</name>
    <dbReference type="NCBI Taxonomy" id="279356"/>
    <lineage>
        <taxon>Bacteria</taxon>
        <taxon>Pseudomonadati</taxon>
        <taxon>Bacteroidota</taxon>
        <taxon>Flavobacteriia</taxon>
        <taxon>Flavobacteriales</taxon>
        <taxon>Flavobacteriaceae</taxon>
        <taxon>Aquimarina</taxon>
    </lineage>
</organism>
<dbReference type="EMBL" id="BMWS01000020">
    <property type="protein sequence ID" value="GGX25607.1"/>
    <property type="molecule type" value="Genomic_DNA"/>
</dbReference>
<comment type="caution">
    <text evidence="5">The sequence shown here is derived from an EMBL/GenBank/DDBJ whole genome shotgun (WGS) entry which is preliminary data.</text>
</comment>
<gene>
    <name evidence="5" type="ORF">GCM10007384_28380</name>
</gene>